<dbReference type="Gene3D" id="3.90.190.20">
    <property type="entry name" value="Mur ligase, C-terminal domain"/>
    <property type="match status" value="1"/>
</dbReference>
<comment type="subcellular location">
    <subcellularLocation>
        <location evidence="2">Cytoplasm</location>
    </subcellularLocation>
</comment>
<feature type="domain" description="Mur ligase central" evidence="4">
    <location>
        <begin position="48"/>
        <end position="244"/>
    </location>
</feature>
<gene>
    <name evidence="5" type="ORF">A3C06_03690</name>
</gene>
<dbReference type="InterPro" id="IPR013221">
    <property type="entry name" value="Mur_ligase_cen"/>
</dbReference>
<protein>
    <recommendedName>
        <fullName evidence="7">UDP-N-acetylmuramyl-tripeptide synthetase</fullName>
    </recommendedName>
</protein>
<dbReference type="Pfam" id="PF02875">
    <property type="entry name" value="Mur_ligase_C"/>
    <property type="match status" value="1"/>
</dbReference>
<dbReference type="NCBIfam" id="TIGR01085">
    <property type="entry name" value="murE"/>
    <property type="match status" value="1"/>
</dbReference>
<comment type="caution">
    <text evidence="5">The sequence shown here is derived from an EMBL/GenBank/DDBJ whole genome shotgun (WGS) entry which is preliminary data.</text>
</comment>
<dbReference type="GO" id="GO:0016881">
    <property type="term" value="F:acid-amino acid ligase activity"/>
    <property type="evidence" value="ECO:0007669"/>
    <property type="project" value="InterPro"/>
</dbReference>
<keyword evidence="2" id="KW-0133">Cell shape</keyword>
<dbReference type="Gene3D" id="3.40.1190.10">
    <property type="entry name" value="Mur-like, catalytic domain"/>
    <property type="match status" value="1"/>
</dbReference>
<evidence type="ECO:0000259" key="4">
    <source>
        <dbReference type="Pfam" id="PF08245"/>
    </source>
</evidence>
<dbReference type="SUPFAM" id="SSF53244">
    <property type="entry name" value="MurD-like peptide ligases, peptide-binding domain"/>
    <property type="match status" value="1"/>
</dbReference>
<sequence length="426" mass="47433">MESILRLIKKTIPQSLFQALQPIYHYKLALLGALIYRFPSRHIKVVGITGTKGKTSTAELVNAVLEATGYKTALAGTLRFKIGERSEPNLFKMTMPGRFFTQKFLRQAVNAGCQWAVLEMTSEGVKQFRHKFIDLDALIFTNLSPEHIESHGSYEKYLMAKLKLAEALARSPKQNRVIIVNADDKEGGKFLAVNVPRKLPFHLRDAGAYKLNNDGVELIFKGERIISPLRGLHNVYNIMAAVTFADSQNIPPEIIKKGIEKVSAIKGRGEEVRVGQLFAVIVDYAHTPESLRAIYKSFEGKRKIAVLGNTGGGRDKWKRPEMGKIANEMCETVILTNEDPYDENPRAIVDEMTKGMIKKPEIIMDRRAAIARAISIAHAGDVVLITGKGTDPFIMGPKGSKTPWSDFKVAQEELQKLLSKSSQVIS</sequence>
<keyword evidence="2" id="KW-0961">Cell wall biogenesis/degradation</keyword>
<dbReference type="AlphaFoldDB" id="A0A1G2MSJ1"/>
<dbReference type="InterPro" id="IPR005761">
    <property type="entry name" value="UDP-N-AcMur-Glu-dNH2Pim_ligase"/>
</dbReference>
<keyword evidence="2" id="KW-0573">Peptidoglycan synthesis</keyword>
<accession>A0A1G2MSJ1</accession>
<proteinExistence type="inferred from homology"/>
<dbReference type="PANTHER" id="PTHR23135:SF4">
    <property type="entry name" value="UDP-N-ACETYLMURAMOYL-L-ALANYL-D-GLUTAMATE--2,6-DIAMINOPIMELATE LIGASE MURE HOMOLOG, CHLOROPLASTIC"/>
    <property type="match status" value="1"/>
</dbReference>
<reference evidence="5 6" key="1">
    <citation type="journal article" date="2016" name="Nat. Commun.">
        <title>Thousands of microbial genomes shed light on interconnected biogeochemical processes in an aquifer system.</title>
        <authorList>
            <person name="Anantharaman K."/>
            <person name="Brown C.T."/>
            <person name="Hug L.A."/>
            <person name="Sharon I."/>
            <person name="Castelle C.J."/>
            <person name="Probst A.J."/>
            <person name="Thomas B.C."/>
            <person name="Singh A."/>
            <person name="Wilkins M.J."/>
            <person name="Karaoz U."/>
            <person name="Brodie E.L."/>
            <person name="Williams K.H."/>
            <person name="Hubbard S.S."/>
            <person name="Banfield J.F."/>
        </authorList>
    </citation>
    <scope>NUCLEOTIDE SEQUENCE [LARGE SCALE GENOMIC DNA]</scope>
</reference>
<dbReference type="GO" id="GO:0008360">
    <property type="term" value="P:regulation of cell shape"/>
    <property type="evidence" value="ECO:0007669"/>
    <property type="project" value="UniProtKB-KW"/>
</dbReference>
<dbReference type="SUPFAM" id="SSF53623">
    <property type="entry name" value="MurD-like peptide ligases, catalytic domain"/>
    <property type="match status" value="1"/>
</dbReference>
<keyword evidence="2" id="KW-0132">Cell division</keyword>
<dbReference type="GO" id="GO:0005737">
    <property type="term" value="C:cytoplasm"/>
    <property type="evidence" value="ECO:0007669"/>
    <property type="project" value="UniProtKB-SubCell"/>
</dbReference>
<evidence type="ECO:0000256" key="1">
    <source>
        <dbReference type="ARBA" id="ARBA00005898"/>
    </source>
</evidence>
<dbReference type="Proteomes" id="UP000177565">
    <property type="component" value="Unassembled WGS sequence"/>
</dbReference>
<evidence type="ECO:0000256" key="2">
    <source>
        <dbReference type="RuleBase" id="RU004135"/>
    </source>
</evidence>
<dbReference type="GO" id="GO:0071555">
    <property type="term" value="P:cell wall organization"/>
    <property type="evidence" value="ECO:0007669"/>
    <property type="project" value="UniProtKB-KW"/>
</dbReference>
<dbReference type="PANTHER" id="PTHR23135">
    <property type="entry name" value="MUR LIGASE FAMILY MEMBER"/>
    <property type="match status" value="1"/>
</dbReference>
<dbReference type="STRING" id="1802312.A3C06_03690"/>
<dbReference type="GO" id="GO:0005524">
    <property type="term" value="F:ATP binding"/>
    <property type="evidence" value="ECO:0007669"/>
    <property type="project" value="InterPro"/>
</dbReference>
<dbReference type="UniPathway" id="UPA00219"/>
<evidence type="ECO:0000259" key="3">
    <source>
        <dbReference type="Pfam" id="PF02875"/>
    </source>
</evidence>
<dbReference type="InterPro" id="IPR004101">
    <property type="entry name" value="Mur_ligase_C"/>
</dbReference>
<organism evidence="5 6">
    <name type="scientific">Candidatus Taylorbacteria bacterium RIFCSPHIGHO2_02_FULL_46_13</name>
    <dbReference type="NCBI Taxonomy" id="1802312"/>
    <lineage>
        <taxon>Bacteria</taxon>
        <taxon>Candidatus Tayloriibacteriota</taxon>
    </lineage>
</organism>
<dbReference type="GO" id="GO:0009252">
    <property type="term" value="P:peptidoglycan biosynthetic process"/>
    <property type="evidence" value="ECO:0007669"/>
    <property type="project" value="UniProtKB-UniPathway"/>
</dbReference>
<keyword evidence="2" id="KW-0131">Cell cycle</keyword>
<evidence type="ECO:0008006" key="7">
    <source>
        <dbReference type="Google" id="ProtNLM"/>
    </source>
</evidence>
<feature type="domain" description="Mur ligase C-terminal" evidence="3">
    <location>
        <begin position="267"/>
        <end position="389"/>
    </location>
</feature>
<comment type="pathway">
    <text evidence="2">Cell wall biogenesis; peptidoglycan biosynthesis.</text>
</comment>
<name>A0A1G2MSJ1_9BACT</name>
<dbReference type="GO" id="GO:0051301">
    <property type="term" value="P:cell division"/>
    <property type="evidence" value="ECO:0007669"/>
    <property type="project" value="UniProtKB-KW"/>
</dbReference>
<comment type="similarity">
    <text evidence="1">Belongs to the MurCDEF family. MurE subfamily.</text>
</comment>
<evidence type="ECO:0000313" key="6">
    <source>
        <dbReference type="Proteomes" id="UP000177565"/>
    </source>
</evidence>
<dbReference type="InterPro" id="IPR036615">
    <property type="entry name" value="Mur_ligase_C_dom_sf"/>
</dbReference>
<dbReference type="InterPro" id="IPR036565">
    <property type="entry name" value="Mur-like_cat_sf"/>
</dbReference>
<dbReference type="Pfam" id="PF08245">
    <property type="entry name" value="Mur_ligase_M"/>
    <property type="match status" value="1"/>
</dbReference>
<evidence type="ECO:0000313" key="5">
    <source>
        <dbReference type="EMBL" id="OHA26199.1"/>
    </source>
</evidence>
<dbReference type="EMBL" id="MHRQ01000025">
    <property type="protein sequence ID" value="OHA26199.1"/>
    <property type="molecule type" value="Genomic_DNA"/>
</dbReference>